<gene>
    <name evidence="2" type="ORF">D104_12945</name>
</gene>
<protein>
    <submittedName>
        <fullName evidence="2">Uncharacterized protein</fullName>
    </submittedName>
</protein>
<evidence type="ECO:0000256" key="1">
    <source>
        <dbReference type="SAM" id="Phobius"/>
    </source>
</evidence>
<evidence type="ECO:0000313" key="3">
    <source>
        <dbReference type="Proteomes" id="UP000018857"/>
    </source>
</evidence>
<keyword evidence="1" id="KW-0812">Transmembrane</keyword>
<dbReference type="AlphaFoldDB" id="W1RWZ2"/>
<dbReference type="PATRIC" id="fig|1208321.3.peg.2575"/>
<comment type="caution">
    <text evidence="2">The sequence shown here is derived from an EMBL/GenBank/DDBJ whole genome shotgun (WGS) entry which is preliminary data.</text>
</comment>
<sequence length="43" mass="5282">MEFGLTNQWLFFLVVILCFTPIKMPFNDYHLKGIFCFYVRLLY</sequence>
<proteinExistence type="predicted"/>
<accession>W1RWZ2</accession>
<name>W1RWZ2_9GAMM</name>
<dbReference type="EMBL" id="AYOZ01000034">
    <property type="protein sequence ID" value="ETI59358.1"/>
    <property type="molecule type" value="Genomic_DNA"/>
</dbReference>
<keyword evidence="1" id="KW-0472">Membrane</keyword>
<feature type="transmembrane region" description="Helical" evidence="1">
    <location>
        <begin position="6"/>
        <end position="22"/>
    </location>
</feature>
<keyword evidence="1" id="KW-1133">Transmembrane helix</keyword>
<keyword evidence="3" id="KW-1185">Reference proteome</keyword>
<dbReference type="Proteomes" id="UP000018857">
    <property type="component" value="Unassembled WGS sequence"/>
</dbReference>
<organism evidence="2 3">
    <name type="scientific">Marinomonas profundimaris</name>
    <dbReference type="NCBI Taxonomy" id="1208321"/>
    <lineage>
        <taxon>Bacteria</taxon>
        <taxon>Pseudomonadati</taxon>
        <taxon>Pseudomonadota</taxon>
        <taxon>Gammaproteobacteria</taxon>
        <taxon>Oceanospirillales</taxon>
        <taxon>Oceanospirillaceae</taxon>
        <taxon>Marinomonas</taxon>
    </lineage>
</organism>
<evidence type="ECO:0000313" key="2">
    <source>
        <dbReference type="EMBL" id="ETI59358.1"/>
    </source>
</evidence>
<reference evidence="2 3" key="1">
    <citation type="journal article" date="2014" name="Genome Announc.">
        <title>Draft Genome Sequence of Marinomonas sp. Strain D104, a Polycyclic Aromatic Hydrocarbon-Degrading Bacterium from the Deep-Sea Sediment of the Arctic Ocean.</title>
        <authorList>
            <person name="Dong C."/>
            <person name="Bai X."/>
            <person name="Lai Q."/>
            <person name="Xie Y."/>
            <person name="Chen X."/>
            <person name="Shao Z."/>
        </authorList>
    </citation>
    <scope>NUCLEOTIDE SEQUENCE [LARGE SCALE GENOMIC DNA]</scope>
    <source>
        <strain evidence="2 3">D104</strain>
    </source>
</reference>